<reference evidence="2" key="1">
    <citation type="journal article" date="2021" name="PeerJ">
        <title>Extensive microbial diversity within the chicken gut microbiome revealed by metagenomics and culture.</title>
        <authorList>
            <person name="Gilroy R."/>
            <person name="Ravi A."/>
            <person name="Getino M."/>
            <person name="Pursley I."/>
            <person name="Horton D.L."/>
            <person name="Alikhan N.F."/>
            <person name="Baker D."/>
            <person name="Gharbi K."/>
            <person name="Hall N."/>
            <person name="Watson M."/>
            <person name="Adriaenssens E.M."/>
            <person name="Foster-Nyarko E."/>
            <person name="Jarju S."/>
            <person name="Secka A."/>
            <person name="Antonio M."/>
            <person name="Oren A."/>
            <person name="Chaudhuri R.R."/>
            <person name="La Ragione R."/>
            <person name="Hildebrand F."/>
            <person name="Pallen M.J."/>
        </authorList>
    </citation>
    <scope>NUCLEOTIDE SEQUENCE</scope>
    <source>
        <strain evidence="2">ChiHjej12B11-9195</strain>
    </source>
</reference>
<sequence>MTASSLPSDQLFPQGKPAPAGSFTGQAYMHPLAPSSQLQSLAVTFDAEARTNWHTHDLGQLIVVTSGICIYQLEGQDPQTLKPGEAFFFEPGINHWHGATSDGPMTHIAVTPFNEDGEFVNWGAPVDDATYTG</sequence>
<reference evidence="2" key="2">
    <citation type="submission" date="2021-04" db="EMBL/GenBank/DDBJ databases">
        <authorList>
            <person name="Gilroy R."/>
        </authorList>
    </citation>
    <scope>NUCLEOTIDE SEQUENCE</scope>
    <source>
        <strain evidence="2">ChiHjej12B11-9195</strain>
    </source>
</reference>
<name>A0A9D1ZS35_9MICC</name>
<evidence type="ECO:0000259" key="1">
    <source>
        <dbReference type="Pfam" id="PF07883"/>
    </source>
</evidence>
<evidence type="ECO:0000313" key="3">
    <source>
        <dbReference type="Proteomes" id="UP000824134"/>
    </source>
</evidence>
<protein>
    <submittedName>
        <fullName evidence="2">Cupin domain-containing protein</fullName>
    </submittedName>
</protein>
<proteinExistence type="predicted"/>
<dbReference type="InterPro" id="IPR011051">
    <property type="entry name" value="RmlC_Cupin_sf"/>
</dbReference>
<dbReference type="Pfam" id="PF07883">
    <property type="entry name" value="Cupin_2"/>
    <property type="match status" value="1"/>
</dbReference>
<dbReference type="AlphaFoldDB" id="A0A9D1ZS35"/>
<gene>
    <name evidence="2" type="ORF">H9821_07225</name>
</gene>
<dbReference type="PANTHER" id="PTHR43698">
    <property type="entry name" value="RIBD C-TERMINAL DOMAIN CONTAINING PROTEIN"/>
    <property type="match status" value="1"/>
</dbReference>
<dbReference type="CDD" id="cd02233">
    <property type="entry name" value="cupin_HNL-like"/>
    <property type="match status" value="1"/>
</dbReference>
<dbReference type="InterPro" id="IPR013096">
    <property type="entry name" value="Cupin_2"/>
</dbReference>
<evidence type="ECO:0000313" key="2">
    <source>
        <dbReference type="EMBL" id="HIY95437.1"/>
    </source>
</evidence>
<organism evidence="2 3">
    <name type="scientific">Candidatus Rothia avicola</name>
    <dbReference type="NCBI Taxonomy" id="2840478"/>
    <lineage>
        <taxon>Bacteria</taxon>
        <taxon>Bacillati</taxon>
        <taxon>Actinomycetota</taxon>
        <taxon>Actinomycetes</taxon>
        <taxon>Micrococcales</taxon>
        <taxon>Micrococcaceae</taxon>
        <taxon>Rothia</taxon>
    </lineage>
</organism>
<comment type="caution">
    <text evidence="2">The sequence shown here is derived from an EMBL/GenBank/DDBJ whole genome shotgun (WGS) entry which is preliminary data.</text>
</comment>
<dbReference type="Proteomes" id="UP000824134">
    <property type="component" value="Unassembled WGS sequence"/>
</dbReference>
<dbReference type="SUPFAM" id="SSF51182">
    <property type="entry name" value="RmlC-like cupins"/>
    <property type="match status" value="1"/>
</dbReference>
<dbReference type="PANTHER" id="PTHR43698:SF1">
    <property type="entry name" value="BLL4564 PROTEIN"/>
    <property type="match status" value="1"/>
</dbReference>
<feature type="domain" description="Cupin type-2" evidence="1">
    <location>
        <begin position="43"/>
        <end position="110"/>
    </location>
</feature>
<accession>A0A9D1ZS35</accession>
<dbReference type="Gene3D" id="2.60.120.10">
    <property type="entry name" value="Jelly Rolls"/>
    <property type="match status" value="1"/>
</dbReference>
<dbReference type="EMBL" id="DXCN01000053">
    <property type="protein sequence ID" value="HIY95437.1"/>
    <property type="molecule type" value="Genomic_DNA"/>
</dbReference>
<dbReference type="InterPro" id="IPR014710">
    <property type="entry name" value="RmlC-like_jellyroll"/>
</dbReference>
<dbReference type="InterPro" id="IPR047263">
    <property type="entry name" value="HNL-like_cupin"/>
</dbReference>